<keyword evidence="9" id="KW-0460">Magnesium</keyword>
<dbReference type="NCBIfam" id="NF005463">
    <property type="entry name" value="PRK07059.1"/>
    <property type="match status" value="1"/>
</dbReference>
<feature type="compositionally biased region" description="Low complexity" evidence="15">
    <location>
        <begin position="14"/>
        <end position="110"/>
    </location>
</feature>
<comment type="cofactor">
    <cofactor evidence="1">
        <name>Mg(2+)</name>
        <dbReference type="ChEBI" id="CHEBI:18420"/>
    </cofactor>
</comment>
<evidence type="ECO:0000256" key="11">
    <source>
        <dbReference type="ARBA" id="ARBA00023136"/>
    </source>
</evidence>
<accession>A0A6M7UAD8</accession>
<dbReference type="InterPro" id="IPR050237">
    <property type="entry name" value="ATP-dep_AMP-bd_enzyme"/>
</dbReference>
<dbReference type="InterPro" id="IPR042099">
    <property type="entry name" value="ANL_N_sf"/>
</dbReference>
<comment type="similarity">
    <text evidence="4">Belongs to the ATP-dependent AMP-binding enzyme family.</text>
</comment>
<feature type="domain" description="AMP-dependent synthetase/ligase" evidence="16">
    <location>
        <begin position="157"/>
        <end position="547"/>
    </location>
</feature>
<dbReference type="GO" id="GO:0004467">
    <property type="term" value="F:long-chain fatty acid-CoA ligase activity"/>
    <property type="evidence" value="ECO:0007669"/>
    <property type="project" value="UniProtKB-EC"/>
</dbReference>
<proteinExistence type="inferred from homology"/>
<dbReference type="EMBL" id="CP033361">
    <property type="protein sequence ID" value="QKC74225.1"/>
    <property type="molecule type" value="Genomic_DNA"/>
</dbReference>
<keyword evidence="7" id="KW-0276">Fatty acid metabolism</keyword>
<evidence type="ECO:0000256" key="10">
    <source>
        <dbReference type="ARBA" id="ARBA00023098"/>
    </source>
</evidence>
<keyword evidence="6" id="KW-0547">Nucleotide-binding</keyword>
<comment type="pathway">
    <text evidence="3">Lipid metabolism; fatty acid beta-oxidation.</text>
</comment>
<keyword evidence="8" id="KW-0067">ATP-binding</keyword>
<evidence type="ECO:0000313" key="19">
    <source>
        <dbReference type="Proteomes" id="UP000503339"/>
    </source>
</evidence>
<reference evidence="18 19" key="1">
    <citation type="submission" date="2018-10" db="EMBL/GenBank/DDBJ databases">
        <authorList>
            <person name="Perry B.J."/>
            <person name="Sullivan J.T."/>
            <person name="Murphy R.J.T."/>
            <person name="Ramsay J.P."/>
            <person name="Ronson C.W."/>
        </authorList>
    </citation>
    <scope>NUCLEOTIDE SEQUENCE [LARGE SCALE GENOMIC DNA]</scope>
    <source>
        <strain evidence="18 19">NZP2014</strain>
    </source>
</reference>
<evidence type="ECO:0000256" key="14">
    <source>
        <dbReference type="ARBA" id="ARBA00042773"/>
    </source>
</evidence>
<dbReference type="FunFam" id="3.40.50.12780:FF:000003">
    <property type="entry name" value="Long-chain-fatty-acid--CoA ligase FadD"/>
    <property type="match status" value="1"/>
</dbReference>
<dbReference type="FunFam" id="3.30.300.30:FF:000006">
    <property type="entry name" value="Long-chain-fatty-acid--CoA ligase FadD"/>
    <property type="match status" value="1"/>
</dbReference>
<organism evidence="18 19">
    <name type="scientific">Mesorhizobium erdmanii</name>
    <dbReference type="NCBI Taxonomy" id="1777866"/>
    <lineage>
        <taxon>Bacteria</taxon>
        <taxon>Pseudomonadati</taxon>
        <taxon>Pseudomonadota</taxon>
        <taxon>Alphaproteobacteria</taxon>
        <taxon>Hyphomicrobiales</taxon>
        <taxon>Phyllobacteriaceae</taxon>
        <taxon>Mesorhizobium</taxon>
    </lineage>
</organism>
<dbReference type="EC" id="6.2.1.3" evidence="12"/>
<dbReference type="PROSITE" id="PS00455">
    <property type="entry name" value="AMP_BINDING"/>
    <property type="match status" value="1"/>
</dbReference>
<dbReference type="GO" id="GO:0016020">
    <property type="term" value="C:membrane"/>
    <property type="evidence" value="ECO:0007669"/>
    <property type="project" value="UniProtKB-SubCell"/>
</dbReference>
<dbReference type="Gene3D" id="3.30.300.30">
    <property type="match status" value="1"/>
</dbReference>
<dbReference type="Gene3D" id="3.40.50.12780">
    <property type="entry name" value="N-terminal domain of ligase-like"/>
    <property type="match status" value="1"/>
</dbReference>
<dbReference type="Proteomes" id="UP000503339">
    <property type="component" value="Chromosome"/>
</dbReference>
<dbReference type="SUPFAM" id="SSF56801">
    <property type="entry name" value="Acetyl-CoA synthetase-like"/>
    <property type="match status" value="1"/>
</dbReference>
<evidence type="ECO:0000256" key="4">
    <source>
        <dbReference type="ARBA" id="ARBA00006432"/>
    </source>
</evidence>
<feature type="region of interest" description="Disordered" evidence="15">
    <location>
        <begin position="1"/>
        <end position="112"/>
    </location>
</feature>
<keyword evidence="11" id="KW-0472">Membrane</keyword>
<sequence>MAKASKTPVKEPAKAVSKPAAASGQRKAAAKAVTAKADAKPAGKAPATKPVAIPKAVTKPAAKAAPAKTSPTRTSPAKTPPTKAGANKAATAKAASPTKATAAPKPAPSTGQRLPKALTELAAGLPQKPWLKSYPKNMPAEIGPLPYSSIGDFLVAACKQFAGQPAFTCMGKSITYAELERLSAAFGAYLQSTGLQKGARVALMMPNVLQYPVAMMAVARAGYTVVNINPLYTPRELEHQLKDSGAQAIVILENFAGTLQAVIARTSVKHVVVAAMGDMLGRLKGTIVNLVVRRVKKMVPAWSLPGHVKFNAALKAGSGMNFKPATVAANDVAFLQYTGGTTGISKGATLLHSNVLANVAQNSLWVEDAYTVKPKPAHLNFVCALPLYHIFALTVNALMGMQQGAQNILIPNPRDIPGFAKELAKYPVHIFPGLNTLFNALLNNEDFRKLDFKPLILTLGGGMAVQKGVAERWKALTGCPVSEGYGLSETSPVATANKFTSGDFTGTIGLPLPSTEIAIRDDDGNNLPLGEVGEICIRGPQVMAGYWNRPDETAKVMTKDGFFKSGDMGFMDERGYTKIVDRKKDMILVSGFNVYPTELEEVVAMHPGVLEVAAIGVPDEHSGEVPKLFIVKKDPALTAEAITAFCRDNLTGYKRPKYIEFRTELPKTPVGKILRRALRA</sequence>
<keyword evidence="10" id="KW-0443">Lipid metabolism</keyword>
<evidence type="ECO:0000256" key="15">
    <source>
        <dbReference type="SAM" id="MobiDB-lite"/>
    </source>
</evidence>
<evidence type="ECO:0000256" key="1">
    <source>
        <dbReference type="ARBA" id="ARBA00001946"/>
    </source>
</evidence>
<evidence type="ECO:0000313" key="18">
    <source>
        <dbReference type="EMBL" id="QKC74225.1"/>
    </source>
</evidence>
<evidence type="ECO:0000256" key="6">
    <source>
        <dbReference type="ARBA" id="ARBA00022741"/>
    </source>
</evidence>
<name>A0A6M7UAD8_9HYPH</name>
<evidence type="ECO:0000256" key="13">
    <source>
        <dbReference type="ARBA" id="ARBA00039545"/>
    </source>
</evidence>
<evidence type="ECO:0000256" key="12">
    <source>
        <dbReference type="ARBA" id="ARBA00026121"/>
    </source>
</evidence>
<evidence type="ECO:0000259" key="16">
    <source>
        <dbReference type="Pfam" id="PF00501"/>
    </source>
</evidence>
<protein>
    <recommendedName>
        <fullName evidence="13">Long-chain-fatty-acid--CoA ligase</fullName>
        <ecNumber evidence="12">6.2.1.3</ecNumber>
    </recommendedName>
    <alternativeName>
        <fullName evidence="14">Long-chain acyl-CoA synthetase</fullName>
    </alternativeName>
</protein>
<dbReference type="CDD" id="cd05936">
    <property type="entry name" value="FC-FACS_FadD_like"/>
    <property type="match status" value="1"/>
</dbReference>
<dbReference type="InterPro" id="IPR020845">
    <property type="entry name" value="AMP-binding_CS"/>
</dbReference>
<keyword evidence="19" id="KW-1185">Reference proteome</keyword>
<dbReference type="Pfam" id="PF00501">
    <property type="entry name" value="AMP-binding"/>
    <property type="match status" value="1"/>
</dbReference>
<dbReference type="PANTHER" id="PTHR43767">
    <property type="entry name" value="LONG-CHAIN-FATTY-ACID--COA LIGASE"/>
    <property type="match status" value="1"/>
</dbReference>
<evidence type="ECO:0000256" key="2">
    <source>
        <dbReference type="ARBA" id="ARBA00004170"/>
    </source>
</evidence>
<dbReference type="AlphaFoldDB" id="A0A6M7UAD8"/>
<dbReference type="RefSeq" id="WP_064990469.1">
    <property type="nucleotide sequence ID" value="NZ_CP033361.1"/>
</dbReference>
<keyword evidence="5 18" id="KW-0436">Ligase</keyword>
<feature type="domain" description="AMP-binding enzyme C-terminal" evidence="17">
    <location>
        <begin position="598"/>
        <end position="672"/>
    </location>
</feature>
<dbReference type="InterPro" id="IPR000873">
    <property type="entry name" value="AMP-dep_synth/lig_dom"/>
</dbReference>
<dbReference type="InterPro" id="IPR025110">
    <property type="entry name" value="AMP-bd_C"/>
</dbReference>
<evidence type="ECO:0000259" key="17">
    <source>
        <dbReference type="Pfam" id="PF13193"/>
    </source>
</evidence>
<dbReference type="GO" id="GO:0005524">
    <property type="term" value="F:ATP binding"/>
    <property type="evidence" value="ECO:0007669"/>
    <property type="project" value="UniProtKB-KW"/>
</dbReference>
<evidence type="ECO:0000256" key="7">
    <source>
        <dbReference type="ARBA" id="ARBA00022832"/>
    </source>
</evidence>
<evidence type="ECO:0000256" key="9">
    <source>
        <dbReference type="ARBA" id="ARBA00022842"/>
    </source>
</evidence>
<dbReference type="Pfam" id="PF13193">
    <property type="entry name" value="AMP-binding_C"/>
    <property type="match status" value="1"/>
</dbReference>
<dbReference type="InterPro" id="IPR045851">
    <property type="entry name" value="AMP-bd_C_sf"/>
</dbReference>
<evidence type="ECO:0000256" key="5">
    <source>
        <dbReference type="ARBA" id="ARBA00022598"/>
    </source>
</evidence>
<evidence type="ECO:0000256" key="3">
    <source>
        <dbReference type="ARBA" id="ARBA00005005"/>
    </source>
</evidence>
<evidence type="ECO:0000256" key="8">
    <source>
        <dbReference type="ARBA" id="ARBA00022840"/>
    </source>
</evidence>
<dbReference type="PANTHER" id="PTHR43767:SF8">
    <property type="entry name" value="LONG-CHAIN-FATTY-ACID--COA LIGASE"/>
    <property type="match status" value="1"/>
</dbReference>
<comment type="subcellular location">
    <subcellularLocation>
        <location evidence="2">Membrane</location>
        <topology evidence="2">Peripheral membrane protein</topology>
    </subcellularLocation>
</comment>
<dbReference type="KEGG" id="merd:EB233_00710"/>
<gene>
    <name evidence="18" type="ORF">EB233_00710</name>
</gene>